<dbReference type="InterPro" id="IPR002372">
    <property type="entry name" value="PQQ_rpt_dom"/>
</dbReference>
<keyword evidence="4" id="KW-0732">Signal</keyword>
<dbReference type="PANTHER" id="PTHR32303:SF10">
    <property type="entry name" value="OUTER MEMBRANE PROTEIN ASSEMBLY FACTOR BAMB"/>
    <property type="match status" value="1"/>
</dbReference>
<dbReference type="PANTHER" id="PTHR32303">
    <property type="entry name" value="QUINOPROTEIN ALCOHOL DEHYDROGENASE (CYTOCHROME C)"/>
    <property type="match status" value="1"/>
</dbReference>
<evidence type="ECO:0000313" key="7">
    <source>
        <dbReference type="Proteomes" id="UP000258309"/>
    </source>
</evidence>
<keyword evidence="3" id="KW-0560">Oxidoreductase</keyword>
<dbReference type="OMA" id="EWKINRT"/>
<feature type="non-terminal residue" evidence="6">
    <location>
        <position position="545"/>
    </location>
</feature>
<accession>A0A3E2HET7</accession>
<reference evidence="6 7" key="1">
    <citation type="submission" date="2018-05" db="EMBL/GenBank/DDBJ databases">
        <title>Draft genome sequence of Scytalidium lignicola DSM 105466, a ubiquitous saprotrophic fungus.</title>
        <authorList>
            <person name="Buettner E."/>
            <person name="Gebauer A.M."/>
            <person name="Hofrichter M."/>
            <person name="Liers C."/>
            <person name="Kellner H."/>
        </authorList>
    </citation>
    <scope>NUCLEOTIDE SEQUENCE [LARGE SCALE GENOMIC DNA]</scope>
    <source>
        <strain evidence="6 7">DSM 105466</strain>
    </source>
</reference>
<protein>
    <recommendedName>
        <fullName evidence="5">Pyrrolo-quinoline quinone repeat domain-containing protein</fullName>
    </recommendedName>
</protein>
<dbReference type="EMBL" id="NCSJ02000072">
    <property type="protein sequence ID" value="RFU31601.1"/>
    <property type="molecule type" value="Genomic_DNA"/>
</dbReference>
<dbReference type="GO" id="GO:0016491">
    <property type="term" value="F:oxidoreductase activity"/>
    <property type="evidence" value="ECO:0007669"/>
    <property type="project" value="UniProtKB-KW"/>
</dbReference>
<dbReference type="Pfam" id="PF13360">
    <property type="entry name" value="PQQ_2"/>
    <property type="match status" value="1"/>
</dbReference>
<organism evidence="6 7">
    <name type="scientific">Scytalidium lignicola</name>
    <name type="common">Hyphomycete</name>
    <dbReference type="NCBI Taxonomy" id="5539"/>
    <lineage>
        <taxon>Eukaryota</taxon>
        <taxon>Fungi</taxon>
        <taxon>Dikarya</taxon>
        <taxon>Ascomycota</taxon>
        <taxon>Pezizomycotina</taxon>
        <taxon>Leotiomycetes</taxon>
        <taxon>Leotiomycetes incertae sedis</taxon>
        <taxon>Scytalidium</taxon>
    </lineage>
</organism>
<evidence type="ECO:0000256" key="1">
    <source>
        <dbReference type="ARBA" id="ARBA00001931"/>
    </source>
</evidence>
<dbReference type="AlphaFoldDB" id="A0A3E2HET7"/>
<keyword evidence="7" id="KW-1185">Reference proteome</keyword>
<dbReference type="InterPro" id="IPR015943">
    <property type="entry name" value="WD40/YVTN_repeat-like_dom_sf"/>
</dbReference>
<feature type="signal peptide" evidence="4">
    <location>
        <begin position="1"/>
        <end position="19"/>
    </location>
</feature>
<comment type="caution">
    <text evidence="6">The sequence shown here is derived from an EMBL/GenBank/DDBJ whole genome shotgun (WGS) entry which is preliminary data.</text>
</comment>
<feature type="domain" description="Pyrrolo-quinoline quinone repeat" evidence="5">
    <location>
        <begin position="66"/>
        <end position="190"/>
    </location>
</feature>
<evidence type="ECO:0000256" key="4">
    <source>
        <dbReference type="SAM" id="SignalP"/>
    </source>
</evidence>
<feature type="chain" id="PRO_5017763439" description="Pyrrolo-quinoline quinone repeat domain-containing protein" evidence="4">
    <location>
        <begin position="20"/>
        <end position="545"/>
    </location>
</feature>
<dbReference type="Proteomes" id="UP000258309">
    <property type="component" value="Unassembled WGS sequence"/>
</dbReference>
<comment type="cofactor">
    <cofactor evidence="1">
        <name>pyrroloquinoline quinone</name>
        <dbReference type="ChEBI" id="CHEBI:58442"/>
    </cofactor>
</comment>
<gene>
    <name evidence="6" type="ORF">B7463_g4730</name>
</gene>
<proteinExistence type="inferred from homology"/>
<sequence>MLFYTLAISIFALVSQVKGHAVDDSSTWSGWGEGFTNRRWASQNRDISTANVKTLSNHCKPVHYASGGISATPVISGNVAYYPTWGGLLVAFDYNKCKTVWTVNVSSVVESIAPVTPLQQASLGGPASRTSPQIDGDVLYFGTLVNALIVAINKNTGHVLGMTQVNPHEVAMVTMSPTVYNGKIFVGASSMEEGAATVPGYVCCSFVGNVAAFSFDKVHNNFTTLWDIPMIPDAQAEAGWAGVAVWGSQPPIDVTRNQVIFGTCNTYTYPEVRIQWQNETAKIPAVAQGLVSDSCLPKDIMQESVIAVDIDLGIVNWVHQLPTLDAWTVACGFQGGSGKESFANCPEMVGPDADFGMAPAFIPGSANTPYGKDTIVIGQKNGDLYAMSAQAGQLFWTTMTSPDGMSGGLSWGIAVDDHSVYYTAINSNGGAWTIEPSGQTTNSSAYGAASLTTGKILWGVPVPDGGISYGPPSVVGDVILVAKTGTNESSLVAVQKITGKILDTWPVDGTFRGGVAIQDNSVIFGTGYGGITAPTQAGGMNVLSV</sequence>
<evidence type="ECO:0000259" key="5">
    <source>
        <dbReference type="Pfam" id="PF13360"/>
    </source>
</evidence>
<dbReference type="OrthoDB" id="416253at2759"/>
<dbReference type="InterPro" id="IPR011047">
    <property type="entry name" value="Quinoprotein_ADH-like_sf"/>
</dbReference>
<name>A0A3E2HET7_SCYLI</name>
<dbReference type="STRING" id="5539.A0A3E2HET7"/>
<feature type="non-terminal residue" evidence="6">
    <location>
        <position position="1"/>
    </location>
</feature>
<dbReference type="SUPFAM" id="SSF50998">
    <property type="entry name" value="Quinoprotein alcohol dehydrogenase-like"/>
    <property type="match status" value="2"/>
</dbReference>
<evidence type="ECO:0000256" key="3">
    <source>
        <dbReference type="ARBA" id="ARBA00023002"/>
    </source>
</evidence>
<evidence type="ECO:0000256" key="2">
    <source>
        <dbReference type="ARBA" id="ARBA00008156"/>
    </source>
</evidence>
<dbReference type="Gene3D" id="2.130.10.10">
    <property type="entry name" value="YVTN repeat-like/Quinoprotein amine dehydrogenase"/>
    <property type="match status" value="1"/>
</dbReference>
<comment type="similarity">
    <text evidence="2">Belongs to the bacterial PQQ dehydrogenase family.</text>
</comment>
<evidence type="ECO:0000313" key="6">
    <source>
        <dbReference type="EMBL" id="RFU31601.1"/>
    </source>
</evidence>
<dbReference type="Gene3D" id="2.140.10.10">
    <property type="entry name" value="Quinoprotein alcohol dehydrogenase-like superfamily"/>
    <property type="match status" value="1"/>
</dbReference>